<gene>
    <name evidence="1" type="ORF">HJG60_009363</name>
</gene>
<name>A0A833YIP2_9CHIR</name>
<reference evidence="1 2" key="1">
    <citation type="journal article" date="2020" name="Nature">
        <title>Six reference-quality genomes reveal evolution of bat adaptations.</title>
        <authorList>
            <person name="Jebb D."/>
            <person name="Huang Z."/>
            <person name="Pippel M."/>
            <person name="Hughes G.M."/>
            <person name="Lavrichenko K."/>
            <person name="Devanna P."/>
            <person name="Winkler S."/>
            <person name="Jermiin L.S."/>
            <person name="Skirmuntt E.C."/>
            <person name="Katzourakis A."/>
            <person name="Burkitt-Gray L."/>
            <person name="Ray D.A."/>
            <person name="Sullivan K.A.M."/>
            <person name="Roscito J.G."/>
            <person name="Kirilenko B.M."/>
            <person name="Davalos L.M."/>
            <person name="Corthals A.P."/>
            <person name="Power M.L."/>
            <person name="Jones G."/>
            <person name="Ransome R.D."/>
            <person name="Dechmann D.K.N."/>
            <person name="Locatelli A.G."/>
            <person name="Puechmaille S.J."/>
            <person name="Fedrigo O."/>
            <person name="Jarvis E.D."/>
            <person name="Hiller M."/>
            <person name="Vernes S.C."/>
            <person name="Myers E.W."/>
            <person name="Teeling E.C."/>
        </authorList>
    </citation>
    <scope>NUCLEOTIDE SEQUENCE [LARGE SCALE GENOMIC DNA]</scope>
    <source>
        <strain evidence="1">Bat1K_MPI-CBG_1</strain>
    </source>
</reference>
<organism evidence="1 2">
    <name type="scientific">Phyllostomus discolor</name>
    <name type="common">pale spear-nosed bat</name>
    <dbReference type="NCBI Taxonomy" id="89673"/>
    <lineage>
        <taxon>Eukaryota</taxon>
        <taxon>Metazoa</taxon>
        <taxon>Chordata</taxon>
        <taxon>Craniata</taxon>
        <taxon>Vertebrata</taxon>
        <taxon>Euteleostomi</taxon>
        <taxon>Mammalia</taxon>
        <taxon>Eutheria</taxon>
        <taxon>Laurasiatheria</taxon>
        <taxon>Chiroptera</taxon>
        <taxon>Yangochiroptera</taxon>
        <taxon>Phyllostomidae</taxon>
        <taxon>Phyllostominae</taxon>
        <taxon>Phyllostomus</taxon>
    </lineage>
</organism>
<accession>A0A833YIP2</accession>
<evidence type="ECO:0000313" key="2">
    <source>
        <dbReference type="Proteomes" id="UP000664940"/>
    </source>
</evidence>
<dbReference type="Proteomes" id="UP000664940">
    <property type="component" value="Unassembled WGS sequence"/>
</dbReference>
<sequence length="125" mass="13833">MSRKCKYCLMSGLRGCLACWPHHSDMSSVLAADLVPVTPLYPGIMSGIFEMSNVARGLSLLEKFQTSSTIITTSQELCFGDLVYERDSYKGEVMMHLMGSVIPDSTDILSIILIDYSAWGTDILR</sequence>
<proteinExistence type="predicted"/>
<evidence type="ECO:0000313" key="1">
    <source>
        <dbReference type="EMBL" id="KAF6074953.1"/>
    </source>
</evidence>
<protein>
    <submittedName>
        <fullName evidence="1">Uncharacterized protein</fullName>
    </submittedName>
</protein>
<comment type="caution">
    <text evidence="1">The sequence shown here is derived from an EMBL/GenBank/DDBJ whole genome shotgun (WGS) entry which is preliminary data.</text>
</comment>
<dbReference type="EMBL" id="JABVXQ010000015">
    <property type="protein sequence ID" value="KAF6074953.1"/>
    <property type="molecule type" value="Genomic_DNA"/>
</dbReference>
<dbReference type="AlphaFoldDB" id="A0A833YIP2"/>